<evidence type="ECO:0000313" key="3">
    <source>
        <dbReference type="Proteomes" id="UP000484076"/>
    </source>
</evidence>
<dbReference type="SUPFAM" id="SSF56752">
    <property type="entry name" value="D-aminoacid aminotransferase-like PLP-dependent enzymes"/>
    <property type="match status" value="1"/>
</dbReference>
<dbReference type="AlphaFoldDB" id="A0A8X8GWC8"/>
<dbReference type="InterPro" id="IPR043132">
    <property type="entry name" value="BCAT-like_C"/>
</dbReference>
<proteinExistence type="predicted"/>
<gene>
    <name evidence="2" type="ORF">GEU84_008080</name>
</gene>
<dbReference type="Pfam" id="PF01063">
    <property type="entry name" value="Aminotran_4"/>
    <property type="match status" value="1"/>
</dbReference>
<dbReference type="EMBL" id="WHUT02000004">
    <property type="protein sequence ID" value="NUB44337.1"/>
    <property type="molecule type" value="Genomic_DNA"/>
</dbReference>
<name>A0A8X8GWC8_9RHOB</name>
<keyword evidence="3" id="KW-1185">Reference proteome</keyword>
<reference evidence="2" key="1">
    <citation type="submission" date="2020-05" db="EMBL/GenBank/DDBJ databases">
        <title>Fertoebacter nigrum gen. nov., sp. nov., a new member of the family Rhodobacteraceae.</title>
        <authorList>
            <person name="Szuroczki S."/>
            <person name="Abbaszade G."/>
            <person name="Buni D."/>
            <person name="Schumann P."/>
            <person name="Toth E."/>
        </authorList>
    </citation>
    <scope>NUCLEOTIDE SEQUENCE</scope>
    <source>
        <strain evidence="2">RG-N-1a</strain>
    </source>
</reference>
<sequence length="215" mass="22170">MGGGAVESALRGGGGEPGLRLIETLLWDGAAFPRLAGHVARLERSARLLGWPCADPGPTLRAAAPSGPARLRLTLDAEGALEVTVAALPAALALWRVGLAGASLNSADPWLGLKTTRRAAYDAARAALPPGLDEVVFLNERGEVCDGTITTLFFDLGTGLCTPPLASGLLPGVLRADMLSSGMAREAVLQGRDLPRARLWLGNALRGLAPAIWAG</sequence>
<dbReference type="InterPro" id="IPR036038">
    <property type="entry name" value="Aminotransferase-like"/>
</dbReference>
<dbReference type="Gene3D" id="3.20.10.10">
    <property type="entry name" value="D-amino Acid Aminotransferase, subunit A, domain 2"/>
    <property type="match status" value="1"/>
</dbReference>
<evidence type="ECO:0000256" key="1">
    <source>
        <dbReference type="ARBA" id="ARBA00014472"/>
    </source>
</evidence>
<comment type="caution">
    <text evidence="2">The sequence shown here is derived from an EMBL/GenBank/DDBJ whole genome shotgun (WGS) entry which is preliminary data.</text>
</comment>
<accession>A0A8X8GWC8</accession>
<dbReference type="GO" id="GO:0008483">
    <property type="term" value="F:transaminase activity"/>
    <property type="evidence" value="ECO:0007669"/>
    <property type="project" value="UniProtKB-KW"/>
</dbReference>
<keyword evidence="2" id="KW-0032">Aminotransferase</keyword>
<dbReference type="Proteomes" id="UP000484076">
    <property type="component" value="Unassembled WGS sequence"/>
</dbReference>
<dbReference type="NCBIfam" id="NF005729">
    <property type="entry name" value="PRK07546.1-3"/>
    <property type="match status" value="1"/>
</dbReference>
<dbReference type="InterPro" id="IPR001544">
    <property type="entry name" value="Aminotrans_IV"/>
</dbReference>
<keyword evidence="2" id="KW-0808">Transferase</keyword>
<organism evidence="2 3">
    <name type="scientific">Fertoeibacter niger</name>
    <dbReference type="NCBI Taxonomy" id="2656921"/>
    <lineage>
        <taxon>Bacteria</taxon>
        <taxon>Pseudomonadati</taxon>
        <taxon>Pseudomonadota</taxon>
        <taxon>Alphaproteobacteria</taxon>
        <taxon>Rhodobacterales</taxon>
        <taxon>Paracoccaceae</taxon>
        <taxon>Fertoeibacter</taxon>
    </lineage>
</organism>
<protein>
    <recommendedName>
        <fullName evidence="1">Probable branched-chain-amino-acid aminotransferase</fullName>
    </recommendedName>
</protein>
<evidence type="ECO:0000313" key="2">
    <source>
        <dbReference type="EMBL" id="NUB44337.1"/>
    </source>
</evidence>
<dbReference type="InterPro" id="IPR043131">
    <property type="entry name" value="BCAT-like_N"/>
</dbReference>
<dbReference type="Gene3D" id="3.30.470.10">
    <property type="match status" value="1"/>
</dbReference>